<evidence type="ECO:0000313" key="2">
    <source>
        <dbReference type="Proteomes" id="UP000828390"/>
    </source>
</evidence>
<reference evidence="1" key="2">
    <citation type="submission" date="2020-11" db="EMBL/GenBank/DDBJ databases">
        <authorList>
            <person name="McCartney M.A."/>
            <person name="Auch B."/>
            <person name="Kono T."/>
            <person name="Mallez S."/>
            <person name="Becker A."/>
            <person name="Gohl D.M."/>
            <person name="Silverstein K.A.T."/>
            <person name="Koren S."/>
            <person name="Bechman K.B."/>
            <person name="Herman A."/>
            <person name="Abrahante J.E."/>
            <person name="Garbe J."/>
        </authorList>
    </citation>
    <scope>NUCLEOTIDE SEQUENCE</scope>
    <source>
        <strain evidence="1">Duluth1</strain>
        <tissue evidence="1">Whole animal</tissue>
    </source>
</reference>
<protein>
    <submittedName>
        <fullName evidence="1">Uncharacterized protein</fullName>
    </submittedName>
</protein>
<comment type="caution">
    <text evidence="1">The sequence shown here is derived from an EMBL/GenBank/DDBJ whole genome shotgun (WGS) entry which is preliminary data.</text>
</comment>
<dbReference type="Proteomes" id="UP000828390">
    <property type="component" value="Unassembled WGS sequence"/>
</dbReference>
<evidence type="ECO:0000313" key="1">
    <source>
        <dbReference type="EMBL" id="KAH3717937.1"/>
    </source>
</evidence>
<keyword evidence="2" id="KW-1185">Reference proteome</keyword>
<accession>A0A9D4C6A5</accession>
<name>A0A9D4C6A5_DREPO</name>
<proteinExistence type="predicted"/>
<dbReference type="AlphaFoldDB" id="A0A9D4C6A5"/>
<sequence length="77" mass="8797">MESLLNYLLKENVKQDGVEKTFLTGAQESPTEVPFLSKYCAAGLFVEFLDNLQQLFLNVESYHNIPRPSCHTRSKAF</sequence>
<organism evidence="1 2">
    <name type="scientific">Dreissena polymorpha</name>
    <name type="common">Zebra mussel</name>
    <name type="synonym">Mytilus polymorpha</name>
    <dbReference type="NCBI Taxonomy" id="45954"/>
    <lineage>
        <taxon>Eukaryota</taxon>
        <taxon>Metazoa</taxon>
        <taxon>Spiralia</taxon>
        <taxon>Lophotrochozoa</taxon>
        <taxon>Mollusca</taxon>
        <taxon>Bivalvia</taxon>
        <taxon>Autobranchia</taxon>
        <taxon>Heteroconchia</taxon>
        <taxon>Euheterodonta</taxon>
        <taxon>Imparidentia</taxon>
        <taxon>Neoheterodontei</taxon>
        <taxon>Myida</taxon>
        <taxon>Dreissenoidea</taxon>
        <taxon>Dreissenidae</taxon>
        <taxon>Dreissena</taxon>
    </lineage>
</organism>
<reference evidence="1" key="1">
    <citation type="journal article" date="2019" name="bioRxiv">
        <title>The Genome of the Zebra Mussel, Dreissena polymorpha: A Resource for Invasive Species Research.</title>
        <authorList>
            <person name="McCartney M.A."/>
            <person name="Auch B."/>
            <person name="Kono T."/>
            <person name="Mallez S."/>
            <person name="Zhang Y."/>
            <person name="Obille A."/>
            <person name="Becker A."/>
            <person name="Abrahante J.E."/>
            <person name="Garbe J."/>
            <person name="Badalamenti J.P."/>
            <person name="Herman A."/>
            <person name="Mangelson H."/>
            <person name="Liachko I."/>
            <person name="Sullivan S."/>
            <person name="Sone E.D."/>
            <person name="Koren S."/>
            <person name="Silverstein K.A.T."/>
            <person name="Beckman K.B."/>
            <person name="Gohl D.M."/>
        </authorList>
    </citation>
    <scope>NUCLEOTIDE SEQUENCE</scope>
    <source>
        <strain evidence="1">Duluth1</strain>
        <tissue evidence="1">Whole animal</tissue>
    </source>
</reference>
<gene>
    <name evidence="1" type="ORF">DPMN_060733</name>
</gene>
<dbReference type="EMBL" id="JAIWYP010000013">
    <property type="protein sequence ID" value="KAH3717937.1"/>
    <property type="molecule type" value="Genomic_DNA"/>
</dbReference>